<protein>
    <submittedName>
        <fullName evidence="5">Family 1 extracellular solute-binding protein</fullName>
    </submittedName>
</protein>
<dbReference type="Proteomes" id="UP000005876">
    <property type="component" value="Chromosome"/>
</dbReference>
<dbReference type="SUPFAM" id="SSF53850">
    <property type="entry name" value="Periplasmic binding protein-like II"/>
    <property type="match status" value="1"/>
</dbReference>
<feature type="chain" id="PRO_5039113589" evidence="4">
    <location>
        <begin position="23"/>
        <end position="417"/>
    </location>
</feature>
<dbReference type="GO" id="GO:0015768">
    <property type="term" value="P:maltose transport"/>
    <property type="evidence" value="ECO:0007669"/>
    <property type="project" value="TreeGrafter"/>
</dbReference>
<dbReference type="CDD" id="cd14748">
    <property type="entry name" value="PBP2_UgpB"/>
    <property type="match status" value="1"/>
</dbReference>
<feature type="signal peptide" evidence="4">
    <location>
        <begin position="1"/>
        <end position="22"/>
    </location>
</feature>
<dbReference type="PANTHER" id="PTHR30061:SF50">
    <property type="entry name" value="MALTOSE_MALTODEXTRIN-BINDING PERIPLASMIC PROTEIN"/>
    <property type="match status" value="1"/>
</dbReference>
<comment type="similarity">
    <text evidence="1">Belongs to the bacterial solute-binding protein 1 family.</text>
</comment>
<dbReference type="STRING" id="985665.HPL003_12290"/>
<sequence>MKAIRWFVIVAVMTALSASLLAGCGSGQKQSAGGKVEITLAGWGSTPEETKLLDQVLADFEQSHPNIKVKREVIADQYMDVIKTRLIGGKGPDVFYLDAIEAPGLIETGVLEPLNHYVTPDFDINDFEKPMIQVFQKNGNIYGFPKGYSTLALLYNKKMLKEAGVEVPKTWDELRAASRKLTQGNKVYGFGQNPELARTFFIAQSLGGQVVKDGRANFTTPEVLNALQPYVDQHLIDKTAAQPSDVGAGWTGEMLGQGKAAMVLEGNWAIPFLKSTFPNIDFGTAEVPTIHGKKGTMAFTVGYVMNAASTKKQASWELISYLTGKQGMKTWTSKRFELPTRKSVAKELGYDKDPVLGPLVAGAPYATVWSEGSTLPTIFNNFNNQFVSAYIGERPLKEALQEAQDQANGEIEFQLYD</sequence>
<name>G7W233_PAETH</name>
<dbReference type="InterPro" id="IPR006059">
    <property type="entry name" value="SBP"/>
</dbReference>
<dbReference type="PROSITE" id="PS51257">
    <property type="entry name" value="PROKAR_LIPOPROTEIN"/>
    <property type="match status" value="1"/>
</dbReference>
<keyword evidence="2" id="KW-0813">Transport</keyword>
<dbReference type="eggNOG" id="COG1653">
    <property type="taxonomic scope" value="Bacteria"/>
</dbReference>
<dbReference type="EMBL" id="CP003107">
    <property type="protein sequence ID" value="AET59213.1"/>
    <property type="molecule type" value="Genomic_DNA"/>
</dbReference>
<reference evidence="6" key="1">
    <citation type="submission" date="2011-11" db="EMBL/GenBank/DDBJ databases">
        <title>Complete sequence of Paenibacillus terrae HPL-003.</title>
        <authorList>
            <person name="Shin S.H."/>
            <person name="Kim S."/>
            <person name="Kim J.Y."/>
        </authorList>
    </citation>
    <scope>NUCLEOTIDE SEQUENCE [LARGE SCALE GENOMIC DNA]</scope>
    <source>
        <strain evidence="6">HPL-003</strain>
    </source>
</reference>
<dbReference type="Pfam" id="PF01547">
    <property type="entry name" value="SBP_bac_1"/>
    <property type="match status" value="1"/>
</dbReference>
<dbReference type="GO" id="GO:1901982">
    <property type="term" value="F:maltose binding"/>
    <property type="evidence" value="ECO:0007669"/>
    <property type="project" value="TreeGrafter"/>
</dbReference>
<dbReference type="GO" id="GO:0055052">
    <property type="term" value="C:ATP-binding cassette (ABC) transporter complex, substrate-binding subunit-containing"/>
    <property type="evidence" value="ECO:0007669"/>
    <property type="project" value="TreeGrafter"/>
</dbReference>
<evidence type="ECO:0000313" key="6">
    <source>
        <dbReference type="Proteomes" id="UP000005876"/>
    </source>
</evidence>
<organism evidence="5 6">
    <name type="scientific">Paenibacillus terrae (strain HPL-003)</name>
    <dbReference type="NCBI Taxonomy" id="985665"/>
    <lineage>
        <taxon>Bacteria</taxon>
        <taxon>Bacillati</taxon>
        <taxon>Bacillota</taxon>
        <taxon>Bacilli</taxon>
        <taxon>Bacillales</taxon>
        <taxon>Paenibacillaceae</taxon>
        <taxon>Paenibacillus</taxon>
    </lineage>
</organism>
<gene>
    <name evidence="5" type="ordered locus">HPL003_12290</name>
</gene>
<evidence type="ECO:0000256" key="2">
    <source>
        <dbReference type="ARBA" id="ARBA00022448"/>
    </source>
</evidence>
<dbReference type="OrthoDB" id="9782846at2"/>
<proteinExistence type="inferred from homology"/>
<dbReference type="RefSeq" id="WP_014279942.1">
    <property type="nucleotide sequence ID" value="NC_016641.1"/>
</dbReference>
<evidence type="ECO:0000313" key="5">
    <source>
        <dbReference type="EMBL" id="AET59213.1"/>
    </source>
</evidence>
<dbReference type="Gene3D" id="3.40.190.10">
    <property type="entry name" value="Periplasmic binding protein-like II"/>
    <property type="match status" value="1"/>
</dbReference>
<reference key="2">
    <citation type="submission" date="2011-11" db="EMBL/GenBank/DDBJ databases">
        <authorList>
            <person name="Shin S.H."/>
            <person name="Kim S."/>
            <person name="Kim J.Y."/>
        </authorList>
    </citation>
    <scope>NUCLEOTIDE SEQUENCE</scope>
    <source>
        <strain>HPL-003</strain>
    </source>
</reference>
<evidence type="ECO:0000256" key="1">
    <source>
        <dbReference type="ARBA" id="ARBA00008520"/>
    </source>
</evidence>
<dbReference type="KEGG" id="pta:HPL003_12290"/>
<dbReference type="PANTHER" id="PTHR30061">
    <property type="entry name" value="MALTOSE-BINDING PERIPLASMIC PROTEIN"/>
    <property type="match status" value="1"/>
</dbReference>
<keyword evidence="3 4" id="KW-0732">Signal</keyword>
<dbReference type="AlphaFoldDB" id="G7W233"/>
<dbReference type="GO" id="GO:0042956">
    <property type="term" value="P:maltodextrin transmembrane transport"/>
    <property type="evidence" value="ECO:0007669"/>
    <property type="project" value="TreeGrafter"/>
</dbReference>
<reference evidence="5 6" key="3">
    <citation type="journal article" date="2012" name="J. Bacteriol.">
        <title>Genome Sequence of Paenibacillus terrae HPL-003, a Xylanase-Producing Bacterium Isolated from Soil Found in Forest Residue.</title>
        <authorList>
            <person name="Shin S.H."/>
            <person name="Kim S."/>
            <person name="Kim J.Y."/>
            <person name="Song H.Y."/>
            <person name="Cho S.J."/>
            <person name="Kim D.R."/>
            <person name="Lee K.I."/>
            <person name="Lim H.K."/>
            <person name="Park N.J."/>
            <person name="Hwang I.T."/>
            <person name="Yang K.S."/>
        </authorList>
    </citation>
    <scope>NUCLEOTIDE SEQUENCE [LARGE SCALE GENOMIC DNA]</scope>
    <source>
        <strain evidence="5 6">HPL-003</strain>
    </source>
</reference>
<evidence type="ECO:0000256" key="3">
    <source>
        <dbReference type="ARBA" id="ARBA00022729"/>
    </source>
</evidence>
<dbReference type="HOGENOM" id="CLU_031285_10_5_9"/>
<accession>G7W233</accession>
<evidence type="ECO:0000256" key="4">
    <source>
        <dbReference type="SAM" id="SignalP"/>
    </source>
</evidence>